<protein>
    <submittedName>
        <fullName evidence="1">Uncharacterized protein</fullName>
    </submittedName>
</protein>
<dbReference type="AlphaFoldDB" id="A0A179B2I8"/>
<reference evidence="1 2" key="1">
    <citation type="submission" date="2016-04" db="EMBL/GenBank/DDBJ databases">
        <title>Peptidophaga gingivicola gen. nov., sp. nov., isolated from human subgingival plaque.</title>
        <authorList>
            <person name="Beall C.J."/>
            <person name="Mokrzan E.M."/>
            <person name="Griffen A.L."/>
            <person name="Leys E.J."/>
        </authorList>
    </citation>
    <scope>NUCLEOTIDE SEQUENCE [LARGE SCALE GENOMIC DNA]</scope>
    <source>
        <strain evidence="1 2">BA112</strain>
    </source>
</reference>
<evidence type="ECO:0000313" key="1">
    <source>
        <dbReference type="EMBL" id="OAP85605.1"/>
    </source>
</evidence>
<keyword evidence="2" id="KW-1185">Reference proteome</keyword>
<sequence>MAETLSRLKAQFIDTVMDPDSGREKFEAFRSHLVRSIIDNKNDEFSQIVEGNVYRDFSRGETVITVSLIVRDPVSKSVRQADRLISDSASEVGINVVDDDTPRSEDKYNLEQDGLSLVPA</sequence>
<proteinExistence type="predicted"/>
<name>A0A179B2I8_9ACTO</name>
<dbReference type="EMBL" id="LVZK01000002">
    <property type="protein sequence ID" value="OAP85605.1"/>
    <property type="molecule type" value="Genomic_DNA"/>
</dbReference>
<dbReference type="RefSeq" id="WP_064231794.1">
    <property type="nucleotide sequence ID" value="NZ_LVZK01000002.1"/>
</dbReference>
<organism evidence="1 2">
    <name type="scientific">Peptidiphaga gingivicola</name>
    <dbReference type="NCBI Taxonomy" id="2741497"/>
    <lineage>
        <taxon>Bacteria</taxon>
        <taxon>Bacillati</taxon>
        <taxon>Actinomycetota</taxon>
        <taxon>Actinomycetes</taxon>
        <taxon>Actinomycetales</taxon>
        <taxon>Actinomycetaceae</taxon>
        <taxon>Peptidiphaga</taxon>
    </lineage>
</organism>
<comment type="caution">
    <text evidence="1">The sequence shown here is derived from an EMBL/GenBank/DDBJ whole genome shotgun (WGS) entry which is preliminary data.</text>
</comment>
<gene>
    <name evidence="1" type="ORF">A4H34_08390</name>
</gene>
<accession>A0A179B2I8</accession>
<evidence type="ECO:0000313" key="2">
    <source>
        <dbReference type="Proteomes" id="UP000078368"/>
    </source>
</evidence>
<dbReference type="Proteomes" id="UP000078368">
    <property type="component" value="Unassembled WGS sequence"/>
</dbReference>